<evidence type="ECO:0000313" key="3">
    <source>
        <dbReference type="Proteomes" id="UP001196509"/>
    </source>
</evidence>
<accession>A0AAE3D2F4</accession>
<feature type="transmembrane region" description="Helical" evidence="1">
    <location>
        <begin position="44"/>
        <end position="65"/>
    </location>
</feature>
<dbReference type="RefSeq" id="WP_220230466.1">
    <property type="nucleotide sequence ID" value="NZ_JAICBX010000004.1"/>
</dbReference>
<organism evidence="2 3">
    <name type="scientific">Flavimaribacter sediminis</name>
    <dbReference type="NCBI Taxonomy" id="2865987"/>
    <lineage>
        <taxon>Bacteria</taxon>
        <taxon>Pseudomonadati</taxon>
        <taxon>Pseudomonadota</taxon>
        <taxon>Alphaproteobacteria</taxon>
        <taxon>Hyphomicrobiales</taxon>
        <taxon>Rhizobiaceae</taxon>
        <taxon>Flavimaribacter</taxon>
    </lineage>
</organism>
<keyword evidence="1" id="KW-1133">Transmembrane helix</keyword>
<evidence type="ECO:0008006" key="4">
    <source>
        <dbReference type="Google" id="ProtNLM"/>
    </source>
</evidence>
<feature type="transmembrane region" description="Helical" evidence="1">
    <location>
        <begin position="77"/>
        <end position="99"/>
    </location>
</feature>
<comment type="caution">
    <text evidence="2">The sequence shown here is derived from an EMBL/GenBank/DDBJ whole genome shotgun (WGS) entry which is preliminary data.</text>
</comment>
<dbReference type="Proteomes" id="UP001196509">
    <property type="component" value="Unassembled WGS sequence"/>
</dbReference>
<name>A0AAE3D2F4_9HYPH</name>
<keyword evidence="3" id="KW-1185">Reference proteome</keyword>
<evidence type="ECO:0000313" key="2">
    <source>
        <dbReference type="EMBL" id="MBW8639759.1"/>
    </source>
</evidence>
<proteinExistence type="predicted"/>
<evidence type="ECO:0000256" key="1">
    <source>
        <dbReference type="SAM" id="Phobius"/>
    </source>
</evidence>
<sequence>MGFGFYILAAISLALLAVLAQRSPGKIPEVFRATGRQIRPLLIRLPVAVIAAGLLGALLPSSLIAELLGRDTGLIGMATATAIGALLPGGPFVSFPLALLVWQGGAGEPQMVALLTSWSILGLHRVMVYELPILGGRFVATRLLASWYLPPLVGLIALLVILSGAVGDTRDHIPDGPAVTEDVKPEPSS</sequence>
<protein>
    <recommendedName>
        <fullName evidence="4">Permease</fullName>
    </recommendedName>
</protein>
<dbReference type="AlphaFoldDB" id="A0AAE3D2F4"/>
<gene>
    <name evidence="2" type="ORF">K1W69_21375</name>
</gene>
<keyword evidence="1" id="KW-0812">Transmembrane</keyword>
<reference evidence="2" key="1">
    <citation type="submission" date="2021-08" db="EMBL/GenBank/DDBJ databases">
        <title>Hoeflea bacterium WL0058 sp. nov., isolated from the sediment.</title>
        <authorList>
            <person name="Wang L."/>
            <person name="Zhang D."/>
        </authorList>
    </citation>
    <scope>NUCLEOTIDE SEQUENCE</scope>
    <source>
        <strain evidence="2">WL0058</strain>
    </source>
</reference>
<feature type="transmembrane region" description="Helical" evidence="1">
    <location>
        <begin position="143"/>
        <end position="166"/>
    </location>
</feature>
<dbReference type="EMBL" id="JAICBX010000004">
    <property type="protein sequence ID" value="MBW8639759.1"/>
    <property type="molecule type" value="Genomic_DNA"/>
</dbReference>
<keyword evidence="1" id="KW-0472">Membrane</keyword>